<evidence type="ECO:0000256" key="2">
    <source>
        <dbReference type="ARBA" id="ARBA00022741"/>
    </source>
</evidence>
<dbReference type="PANTHER" id="PTHR33463:SF203">
    <property type="entry name" value="AAA+ ATPASE DOMAIN-CONTAINING PROTEIN"/>
    <property type="match status" value="1"/>
</dbReference>
<dbReference type="Pfam" id="PF23247">
    <property type="entry name" value="LRR_RPS2"/>
    <property type="match status" value="3"/>
</dbReference>
<reference evidence="7 8" key="1">
    <citation type="submission" date="2019-07" db="EMBL/GenBank/DDBJ databases">
        <title>WGS assembly of Gossypium mustelinum.</title>
        <authorList>
            <person name="Chen Z.J."/>
            <person name="Sreedasyam A."/>
            <person name="Ando A."/>
            <person name="Song Q."/>
            <person name="De L."/>
            <person name="Hulse-Kemp A."/>
            <person name="Ding M."/>
            <person name="Ye W."/>
            <person name="Kirkbride R."/>
            <person name="Jenkins J."/>
            <person name="Plott C."/>
            <person name="Lovell J."/>
            <person name="Lin Y.-M."/>
            <person name="Vaughn R."/>
            <person name="Liu B."/>
            <person name="Li W."/>
            <person name="Simpson S."/>
            <person name="Scheffler B."/>
            <person name="Saski C."/>
            <person name="Grover C."/>
            <person name="Hu G."/>
            <person name="Conover J."/>
            <person name="Carlson J."/>
            <person name="Shu S."/>
            <person name="Boston L."/>
            <person name="Williams M."/>
            <person name="Peterson D."/>
            <person name="Mcgee K."/>
            <person name="Jones D."/>
            <person name="Wendel J."/>
            <person name="Stelly D."/>
            <person name="Grimwood J."/>
            <person name="Schmutz J."/>
        </authorList>
    </citation>
    <scope>NUCLEOTIDE SEQUENCE [LARGE SCALE GENOMIC DNA]</scope>
    <source>
        <strain evidence="7">1408120.09</strain>
    </source>
</reference>
<dbReference type="PANTHER" id="PTHR33463">
    <property type="entry name" value="NB-ARC DOMAIN-CONTAINING PROTEIN-RELATED"/>
    <property type="match status" value="1"/>
</dbReference>
<evidence type="ECO:0000256" key="3">
    <source>
        <dbReference type="ARBA" id="ARBA00022821"/>
    </source>
</evidence>
<dbReference type="Gene3D" id="3.80.10.10">
    <property type="entry name" value="Ribonuclease Inhibitor"/>
    <property type="match status" value="2"/>
</dbReference>
<dbReference type="InterPro" id="IPR057135">
    <property type="entry name" value="At4g27190-like_LRR"/>
</dbReference>
<comment type="similarity">
    <text evidence="1">Belongs to the disease resistance NB-LRR family.</text>
</comment>
<dbReference type="InterPro" id="IPR050905">
    <property type="entry name" value="Plant_NBS-LRR"/>
</dbReference>
<feature type="domain" description="Disease resistance protein At4g27190-like leucine-rich repeats" evidence="6">
    <location>
        <begin position="679"/>
        <end position="792"/>
    </location>
</feature>
<evidence type="ECO:0000256" key="1">
    <source>
        <dbReference type="ARBA" id="ARBA00008894"/>
    </source>
</evidence>
<dbReference type="GO" id="GO:0006952">
    <property type="term" value="P:defense response"/>
    <property type="evidence" value="ECO:0007669"/>
    <property type="project" value="UniProtKB-KW"/>
</dbReference>
<gene>
    <name evidence="7" type="ORF">E1A91_A01G046500v1</name>
</gene>
<dbReference type="GO" id="GO:0043531">
    <property type="term" value="F:ADP binding"/>
    <property type="evidence" value="ECO:0007669"/>
    <property type="project" value="InterPro"/>
</dbReference>
<evidence type="ECO:0000313" key="8">
    <source>
        <dbReference type="Proteomes" id="UP000323597"/>
    </source>
</evidence>
<organism evidence="7 8">
    <name type="scientific">Gossypium mustelinum</name>
    <name type="common">Cotton</name>
    <name type="synonym">Gossypium caicoense</name>
    <dbReference type="NCBI Taxonomy" id="34275"/>
    <lineage>
        <taxon>Eukaryota</taxon>
        <taxon>Viridiplantae</taxon>
        <taxon>Streptophyta</taxon>
        <taxon>Embryophyta</taxon>
        <taxon>Tracheophyta</taxon>
        <taxon>Spermatophyta</taxon>
        <taxon>Magnoliopsida</taxon>
        <taxon>eudicotyledons</taxon>
        <taxon>Gunneridae</taxon>
        <taxon>Pentapetalae</taxon>
        <taxon>rosids</taxon>
        <taxon>malvids</taxon>
        <taxon>Malvales</taxon>
        <taxon>Malvaceae</taxon>
        <taxon>Malvoideae</taxon>
        <taxon>Gossypium</taxon>
    </lineage>
</organism>
<dbReference type="InterPro" id="IPR002182">
    <property type="entry name" value="NB-ARC"/>
</dbReference>
<sequence length="1651" mass="188689">MASGFGLGAASNLAVTLIVDYLVKPIERRIRHLFRFRKIVQELHQNQQDLAAKETQVKEDVDEAKLQIRTQVIYDQVDEWLTKAENALKDVKVLDSKIEENKRCFRLCPNWCWRYQLSQEIENKALEIADLVKKSEFKRVGHRAKRPNLDLVTSKDHVDLKSSDAAFNKIMEALKDDKVKKIGVWGMGGVGKTTLVKKKIEKIQNKIADDIDLNFKKKTEGGKATELWSRLTDKKFLVIIDDLWNEWDDEDLRKIGIPLVKNDKGCKIILTTRNYNVCQHMECEETVQVKVLEDDEAWTLFEMNAGLKKADSRVVGEAKKIAKECKGLPLAIVTLARALKGKALDRWKDARKKLERSGLMEIPNIQKEKKKNAYLSLMIGYEHLEDKMAQTCFLLCALYPEDHSINVEDLVRYAWGLNLYDKANSIEEMRIQVLEVIDYLKNCCLLEGNVERYIESEEKNGFMIKSRLELLNKSFESCKAISLLDGEKKKFPDRLMHSKLEILLLKNCDVQGTCFLGMRELKVLSLTAADDYTGFISLYGLTFLPKLRALHLENFKDFSFLGNLRTLEILGLCGRGSKGLADELGRLENLKILDLTKFEFYASFLPNVIRRLSQLEELYLLGSNMGNRSNDIFLEKNFWTRLTRLSLEKIEQVFPYNAVSQLLGNIECLEVLHIKDEYVECLTNKTQRKVQVSMILQNLKHVRIECCSNLKVVFQMEEVEENEAPLLSNLKTLDLKDLPDLSCIWELPTQHVRLESLVELSIQMCPRLKSLFSLSLAQGLVVLKELYISFCGELKQTVRELEGDEGEISSTINSHNSLCFPKLTELSISFCDGLEYIFPSLAPQRFQGLTLNIMSCPQLKQVFRVGNDSMLQHQQSLGSLSSFMVSNCLQLTDSIIHLEAEKAMLEDVRLLEFKESFKTSKQLVLRDIEDHNLVPEANEDGLNGNGPTSAFTHLEKLLILKMYGLEALCKCQPPQGFLKNLKHLEVRECYNLSPKLLAQPSIGQHTSNFLQQCSIHTLCHSILLWCIPNCEVSNNTILLAHIEEWITFIFPSIVRPKPLDFLASLVFDHSFPFKKNSKHFIFSFHGIHPNSSGKVINKKQLEIKCCDELETLFTDPENDGEIESNTSCLPLRLPKLKTLFIKQCSKLEYVVPITLAQGLPALASLSISSCDLELDWLRNLTSFVPQNYIVKAPSLKRLEAKGCSKVINFPIQQANNQLELSLTETRLSAFKELLCNTKDLVLHNIGDHKNLVSDLVDLEHLDRLTSLSINKWRSGECLVDASQIMMDFKCNGQPPKCFLQNLKILRVIDCEKISKIFRIDDGIESNARYLPNLKFVEIRECPSLEYVFPHTSIGGFSHLEEVKLVGLRTLRSIVGENNFLEAPTLKILYIRGCSAFTNFTFHKEVKKSVFLKEFFFSMEDIDSKKVNLCDMVNTQLTQISPDFEYITLGNFEQLFQLQGGNIISSLEIMELFNVIRLRDIWKGPIQVATNLREIRVHCCNNLTYIFPETLIRHLPQLSILRIKSCVNLKKIIGNDDILASSSSSQGPQLEMKMVFPQLKKIELENLSKIESFSPVGSHLEFPCLHSLDIKKCSKMITSFSVDYLTMTVHAKTDQASQLNDTSPSGEDIIWERRRPTLLPQYKEEAGEISPF</sequence>
<dbReference type="SUPFAM" id="SSF52058">
    <property type="entry name" value="L domain-like"/>
    <property type="match status" value="1"/>
</dbReference>
<dbReference type="Proteomes" id="UP000323597">
    <property type="component" value="Chromosome A01"/>
</dbReference>
<dbReference type="EMBL" id="CM017636">
    <property type="protein sequence ID" value="TYJ48229.1"/>
    <property type="molecule type" value="Genomic_DNA"/>
</dbReference>
<dbReference type="SUPFAM" id="SSF52540">
    <property type="entry name" value="P-loop containing nucleoside triphosphate hydrolases"/>
    <property type="match status" value="1"/>
</dbReference>
<dbReference type="InterPro" id="IPR032675">
    <property type="entry name" value="LRR_dom_sf"/>
</dbReference>
<accession>A0A5D3AD29</accession>
<keyword evidence="2" id="KW-0547">Nucleotide-binding</keyword>
<feature type="domain" description="NB-ARC" evidence="5">
    <location>
        <begin position="199"/>
        <end position="308"/>
    </location>
</feature>
<proteinExistence type="inferred from homology"/>
<keyword evidence="8" id="KW-1185">Reference proteome</keyword>
<dbReference type="PRINTS" id="PR00364">
    <property type="entry name" value="DISEASERSIST"/>
</dbReference>
<keyword evidence="3" id="KW-0611">Plant defense</keyword>
<evidence type="ECO:0000259" key="5">
    <source>
        <dbReference type="Pfam" id="PF00931"/>
    </source>
</evidence>
<feature type="domain" description="Disease resistance protein At4g27190-like leucine-rich repeats" evidence="6">
    <location>
        <begin position="1224"/>
        <end position="1363"/>
    </location>
</feature>
<dbReference type="SUPFAM" id="SSF52047">
    <property type="entry name" value="RNI-like"/>
    <property type="match status" value="3"/>
</dbReference>
<dbReference type="Pfam" id="PF00931">
    <property type="entry name" value="NB-ARC"/>
    <property type="match status" value="1"/>
</dbReference>
<protein>
    <submittedName>
        <fullName evidence="7">Uncharacterized protein</fullName>
    </submittedName>
</protein>
<evidence type="ECO:0000256" key="4">
    <source>
        <dbReference type="ARBA" id="ARBA00022840"/>
    </source>
</evidence>
<evidence type="ECO:0000259" key="6">
    <source>
        <dbReference type="Pfam" id="PF23247"/>
    </source>
</evidence>
<keyword evidence="4" id="KW-0067">ATP-binding</keyword>
<dbReference type="InterPro" id="IPR042197">
    <property type="entry name" value="Apaf_helical"/>
</dbReference>
<name>A0A5D3AD29_GOSMU</name>
<dbReference type="InterPro" id="IPR027417">
    <property type="entry name" value="P-loop_NTPase"/>
</dbReference>
<evidence type="ECO:0000313" key="7">
    <source>
        <dbReference type="EMBL" id="TYJ48229.1"/>
    </source>
</evidence>
<dbReference type="Gene3D" id="3.40.50.300">
    <property type="entry name" value="P-loop containing nucleotide triphosphate hydrolases"/>
    <property type="match status" value="1"/>
</dbReference>
<dbReference type="Gene3D" id="1.10.8.430">
    <property type="entry name" value="Helical domain of apoptotic protease-activating factors"/>
    <property type="match status" value="1"/>
</dbReference>
<dbReference type="GO" id="GO:0005524">
    <property type="term" value="F:ATP binding"/>
    <property type="evidence" value="ECO:0007669"/>
    <property type="project" value="UniProtKB-KW"/>
</dbReference>
<feature type="domain" description="Disease resistance protein At4g27190-like leucine-rich repeats" evidence="6">
    <location>
        <begin position="1475"/>
        <end position="1601"/>
    </location>
</feature>